<evidence type="ECO:0000313" key="5">
    <source>
        <dbReference type="Proteomes" id="UP000031121"/>
    </source>
</evidence>
<evidence type="ECO:0000256" key="2">
    <source>
        <dbReference type="RuleBase" id="RU003875"/>
    </source>
</evidence>
<proteinExistence type="inferred from homology"/>
<dbReference type="CDD" id="cd01043">
    <property type="entry name" value="DPS"/>
    <property type="match status" value="1"/>
</dbReference>
<reference evidence="5" key="1">
    <citation type="submission" date="2014-08" db="EMBL/GenBank/DDBJ databases">
        <title>Coriobacteriaceae sp. complete genome.</title>
        <authorList>
            <person name="Looft T."/>
            <person name="Bayles D.O."/>
            <person name="Stanton T.B."/>
        </authorList>
    </citation>
    <scope>NUCLEOTIDE SEQUENCE [LARGE SCALE GENOMIC DNA]</scope>
    <source>
        <strain evidence="5">68-1-3</strain>
    </source>
</reference>
<dbReference type="HOGENOM" id="CLU_098183_2_2_11"/>
<dbReference type="Proteomes" id="UP000031121">
    <property type="component" value="Chromosome"/>
</dbReference>
<dbReference type="PANTHER" id="PTHR42932">
    <property type="entry name" value="GENERAL STRESS PROTEIN 20U"/>
    <property type="match status" value="1"/>
</dbReference>
<dbReference type="PIRSF" id="PIRSF005900">
    <property type="entry name" value="Dps"/>
    <property type="match status" value="1"/>
</dbReference>
<dbReference type="STRING" id="1531429.JI75_01975"/>
<dbReference type="InterPro" id="IPR008331">
    <property type="entry name" value="Ferritin_DPS_dom"/>
</dbReference>
<feature type="domain" description="Ferritin/DPS" evidence="3">
    <location>
        <begin position="3"/>
        <end position="138"/>
    </location>
</feature>
<reference evidence="4 5" key="2">
    <citation type="journal article" date="2015" name="Genome Announc.">
        <title>Complete Genome Sequence of Coriobacteriaceae Strain 68-1-3, a Novel Mucus-Degrading Isolate from the Swine Intestinal Tract.</title>
        <authorList>
            <person name="Looft T."/>
            <person name="Bayles D.O."/>
            <person name="Alt D.P."/>
            <person name="Stanton T.B."/>
        </authorList>
    </citation>
    <scope>NUCLEOTIDE SEQUENCE [LARGE SCALE GENOMIC DNA]</scope>
    <source>
        <strain evidence="4 5">68-1-3</strain>
    </source>
</reference>
<keyword evidence="5" id="KW-1185">Reference proteome</keyword>
<gene>
    <name evidence="4" type="ORF">JI75_01975</name>
</gene>
<evidence type="ECO:0000313" key="4">
    <source>
        <dbReference type="EMBL" id="AJC11637.1"/>
    </source>
</evidence>
<dbReference type="EMBL" id="CP009302">
    <property type="protein sequence ID" value="AJC11637.1"/>
    <property type="molecule type" value="Genomic_DNA"/>
</dbReference>
<dbReference type="InterPro" id="IPR002177">
    <property type="entry name" value="DPS_DNA-bd"/>
</dbReference>
<evidence type="ECO:0000259" key="3">
    <source>
        <dbReference type="Pfam" id="PF00210"/>
    </source>
</evidence>
<organism evidence="4 5">
    <name type="scientific">Berryella intestinalis</name>
    <dbReference type="NCBI Taxonomy" id="1531429"/>
    <lineage>
        <taxon>Bacteria</taxon>
        <taxon>Bacillati</taxon>
        <taxon>Actinomycetota</taxon>
        <taxon>Coriobacteriia</taxon>
        <taxon>Eggerthellales</taxon>
        <taxon>Eggerthellaceae</taxon>
        <taxon>Berryella</taxon>
    </lineage>
</organism>
<dbReference type="AlphaFoldDB" id="A0A0A8B962"/>
<dbReference type="GO" id="GO:0008199">
    <property type="term" value="F:ferric iron binding"/>
    <property type="evidence" value="ECO:0007669"/>
    <property type="project" value="InterPro"/>
</dbReference>
<dbReference type="PRINTS" id="PR01346">
    <property type="entry name" value="HELNAPAPROT"/>
</dbReference>
<dbReference type="KEGG" id="cbac:JI75_01975"/>
<dbReference type="SUPFAM" id="SSF47240">
    <property type="entry name" value="Ferritin-like"/>
    <property type="match status" value="1"/>
</dbReference>
<protein>
    <submittedName>
        <fullName evidence="4">Ferritin</fullName>
    </submittedName>
</protein>
<evidence type="ECO:0000256" key="1">
    <source>
        <dbReference type="ARBA" id="ARBA00009497"/>
    </source>
</evidence>
<dbReference type="Pfam" id="PF00210">
    <property type="entry name" value="Ferritin"/>
    <property type="match status" value="1"/>
</dbReference>
<dbReference type="Gene3D" id="1.20.1260.10">
    <property type="match status" value="1"/>
</dbReference>
<dbReference type="InterPro" id="IPR012347">
    <property type="entry name" value="Ferritin-like"/>
</dbReference>
<accession>A0A0A8B962</accession>
<dbReference type="PANTHER" id="PTHR42932:SF1">
    <property type="entry name" value="GENERAL STRESS PROTEIN 20U"/>
    <property type="match status" value="1"/>
</dbReference>
<dbReference type="InterPro" id="IPR009078">
    <property type="entry name" value="Ferritin-like_SF"/>
</dbReference>
<name>A0A0A8B962_9ACTN</name>
<comment type="similarity">
    <text evidence="1 2">Belongs to the Dps family.</text>
</comment>
<sequence length="142" mass="16167">MNQKLNVLLSDYAVNHRKLQNLHWYVSGHGFFQAHATLETLYDQANEAVDEIAELILMNGGKPFASMKKYLEASHVQEREDEYLGASQMFEVVKGDYELILADVKDAKKLADEEDNYLVSAALDELIASLSKNIWMISQSQR</sequence>